<dbReference type="Proteomes" id="UP000033491">
    <property type="component" value="Unassembled WGS sequence"/>
</dbReference>
<dbReference type="PATRIC" id="fig|216463.3.peg.1128"/>
<gene>
    <name evidence="3" type="ORF">VC81_09370</name>
</gene>
<comment type="caution">
    <text evidence="3">The sequence shown here is derived from an EMBL/GenBank/DDBJ whole genome shotgun (WGS) entry which is preliminary data.</text>
</comment>
<dbReference type="OrthoDB" id="9785707at2"/>
<dbReference type="InterPro" id="IPR057666">
    <property type="entry name" value="DrpA_SLOG"/>
</dbReference>
<dbReference type="PANTHER" id="PTHR43022:SF1">
    <property type="entry name" value="PROTEIN SMF"/>
    <property type="match status" value="1"/>
</dbReference>
<dbReference type="EMBL" id="JZCR01000021">
    <property type="protein sequence ID" value="KJW12098.1"/>
    <property type="molecule type" value="Genomic_DNA"/>
</dbReference>
<reference evidence="3 4" key="1">
    <citation type="submission" date="2015-03" db="EMBL/GenBank/DDBJ databases">
        <authorList>
            <person name="Zheng J."/>
            <person name="Ganezle M."/>
        </authorList>
    </citation>
    <scope>NUCLEOTIDE SEQUENCE [LARGE SCALE GENOMIC DNA]</scope>
    <source>
        <strain evidence="3 4">LP38</strain>
    </source>
</reference>
<dbReference type="PANTHER" id="PTHR43022">
    <property type="entry name" value="PROTEIN SMF"/>
    <property type="match status" value="1"/>
</dbReference>
<evidence type="ECO:0000256" key="1">
    <source>
        <dbReference type="ARBA" id="ARBA00006525"/>
    </source>
</evidence>
<evidence type="ECO:0000313" key="3">
    <source>
        <dbReference type="EMBL" id="KJW12098.1"/>
    </source>
</evidence>
<dbReference type="SUPFAM" id="SSF102405">
    <property type="entry name" value="MCP/YpsA-like"/>
    <property type="match status" value="1"/>
</dbReference>
<evidence type="ECO:0000313" key="4">
    <source>
        <dbReference type="Proteomes" id="UP000033491"/>
    </source>
</evidence>
<feature type="domain" description="Smf/DprA SLOG" evidence="2">
    <location>
        <begin position="81"/>
        <end position="290"/>
    </location>
</feature>
<organism evidence="3 4">
    <name type="scientific">Levilactobacillus spicheri</name>
    <dbReference type="NCBI Taxonomy" id="216463"/>
    <lineage>
        <taxon>Bacteria</taxon>
        <taxon>Bacillati</taxon>
        <taxon>Bacillota</taxon>
        <taxon>Bacilli</taxon>
        <taxon>Lactobacillales</taxon>
        <taxon>Lactobacillaceae</taxon>
        <taxon>Levilactobacillus</taxon>
    </lineage>
</organism>
<evidence type="ECO:0000259" key="2">
    <source>
        <dbReference type="Pfam" id="PF02481"/>
    </source>
</evidence>
<dbReference type="RefSeq" id="WP_045807822.1">
    <property type="nucleotide sequence ID" value="NZ_JZCR01000021.1"/>
</dbReference>
<dbReference type="Pfam" id="PF02481">
    <property type="entry name" value="DNA_processg_A"/>
    <property type="match status" value="1"/>
</dbReference>
<comment type="similarity">
    <text evidence="1">Belongs to the DprA/Smf family.</text>
</comment>
<sequence length="301" mass="33115">MHLTRRDFLVRLTFIPGVGRKTILKIWRWLVAQQVTAVTPPVVTDLLTALPLGNQAPQIRFGWQQAQVLERESLNLQYTPYVTLEDPEYPPLLREIYEPPVVLYYLGDPRLLQAVGLGVVGTRHPSGYAVRAMRQVLPAVVAHPEICLISGMAQGVDTLGHQVALAHHGSTVAVLGTGLGRCYPASNRELMRTLTHSQLVISEYPWATGPAKFQFVERNRLISGLSQSVLVVEAARRSGSLITANFALQENRNVLAIPGPIDAPNSVGTNELILAGAKPILNSEHIMEELLVDKRPSLEIL</sequence>
<proteinExistence type="inferred from homology"/>
<dbReference type="AlphaFoldDB" id="A0A0F3RPZ4"/>
<protein>
    <submittedName>
        <fullName evidence="3">DNA processing protein</fullName>
    </submittedName>
</protein>
<dbReference type="NCBIfam" id="TIGR00732">
    <property type="entry name" value="dprA"/>
    <property type="match status" value="1"/>
</dbReference>
<dbReference type="Gene3D" id="3.40.50.450">
    <property type="match status" value="1"/>
</dbReference>
<dbReference type="InterPro" id="IPR003488">
    <property type="entry name" value="DprA"/>
</dbReference>
<dbReference type="GO" id="GO:0009294">
    <property type="term" value="P:DNA-mediated transformation"/>
    <property type="evidence" value="ECO:0007669"/>
    <property type="project" value="InterPro"/>
</dbReference>
<dbReference type="STRING" id="216463.VC81_09370"/>
<name>A0A0F3RPZ4_9LACO</name>
<accession>A0A0F3RPZ4</accession>